<sequence>MKLATYNVNGVNGRLEVLLRWLDEARPDVVCLQELKATQKSLRSKRSTQPPAMTLFGGPESWNAVAIRALGQEPHLTRKGLSGEPEDERSRYIETWS</sequence>
<name>A0ACD5EI02_9HYPH</name>
<organism evidence="1 2">
    <name type="scientific">Rhizobium ruizarguesonis</name>
    <dbReference type="NCBI Taxonomy" id="2081791"/>
    <lineage>
        <taxon>Bacteria</taxon>
        <taxon>Pseudomonadati</taxon>
        <taxon>Pseudomonadota</taxon>
        <taxon>Alphaproteobacteria</taxon>
        <taxon>Hyphomicrobiales</taxon>
        <taxon>Rhizobiaceae</taxon>
        <taxon>Rhizobium/Agrobacterium group</taxon>
        <taxon>Rhizobium</taxon>
    </lineage>
</organism>
<proteinExistence type="predicted"/>
<keyword evidence="1" id="KW-0378">Hydrolase</keyword>
<gene>
    <name evidence="1" type="ORF">A4U53_006610</name>
</gene>
<keyword evidence="1" id="KW-0614">Plasmid</keyword>
<reference evidence="1" key="1">
    <citation type="submission" date="2024-10" db="EMBL/GenBank/DDBJ databases">
        <title>Strain of Rhizobium-related bacteria isolated fromm roots of Vavilovia formosa.</title>
        <authorList>
            <person name="Kimeklis A."/>
            <person name="Afonin A."/>
        </authorList>
    </citation>
    <scope>NUCLEOTIDE SEQUENCE</scope>
    <source>
        <strain evidence="1">Vaf-46</strain>
    </source>
</reference>
<accession>A0ACD5EI02</accession>
<keyword evidence="1" id="KW-0540">Nuclease</keyword>
<protein>
    <submittedName>
        <fullName evidence="1">Endonuclease/exonuclease/phosphatase family protein</fullName>
    </submittedName>
</protein>
<evidence type="ECO:0000313" key="1">
    <source>
        <dbReference type="EMBL" id="XKM38610.1"/>
    </source>
</evidence>
<dbReference type="EMBL" id="CP171852">
    <property type="protein sequence ID" value="XKM38610.1"/>
    <property type="molecule type" value="Genomic_DNA"/>
</dbReference>
<dbReference type="Proteomes" id="UP000078465">
    <property type="component" value="Plasmid unnamed2"/>
</dbReference>
<evidence type="ECO:0000313" key="2">
    <source>
        <dbReference type="Proteomes" id="UP000078465"/>
    </source>
</evidence>
<geneLocation type="plasmid" evidence="1 2">
    <name>unnamed2</name>
</geneLocation>
<keyword evidence="1" id="KW-0255">Endonuclease</keyword>